<dbReference type="Gene3D" id="3.30.980.10">
    <property type="entry name" value="Threonyl-trna Synthetase, Chain A, domain 2"/>
    <property type="match status" value="1"/>
</dbReference>
<keyword evidence="6 13" id="KW-0547">Nucleotide-binding</keyword>
<dbReference type="SUPFAM" id="SSF52954">
    <property type="entry name" value="Class II aaRS ABD-related"/>
    <property type="match status" value="1"/>
</dbReference>
<dbReference type="NCBIfam" id="TIGR00418">
    <property type="entry name" value="thrS"/>
    <property type="match status" value="1"/>
</dbReference>
<dbReference type="InterPro" id="IPR006195">
    <property type="entry name" value="aa-tRNA-synth_II"/>
</dbReference>
<dbReference type="PROSITE" id="PS50862">
    <property type="entry name" value="AA_TRNA_LIGASE_II"/>
    <property type="match status" value="1"/>
</dbReference>
<dbReference type="AlphaFoldDB" id="A0A2H0UCZ0"/>
<keyword evidence="10 13" id="KW-0648">Protein biosynthesis</keyword>
<evidence type="ECO:0000256" key="5">
    <source>
        <dbReference type="ARBA" id="ARBA00022723"/>
    </source>
</evidence>
<dbReference type="GO" id="GO:0046872">
    <property type="term" value="F:metal ion binding"/>
    <property type="evidence" value="ECO:0007669"/>
    <property type="project" value="UniProtKB-KW"/>
</dbReference>
<dbReference type="GO" id="GO:0005524">
    <property type="term" value="F:ATP binding"/>
    <property type="evidence" value="ECO:0007669"/>
    <property type="project" value="UniProtKB-UniRule"/>
</dbReference>
<comment type="subcellular location">
    <subcellularLocation>
        <location evidence="13">Cytoplasm</location>
    </subcellularLocation>
</comment>
<feature type="binding site" evidence="13">
    <location>
        <position position="278"/>
    </location>
    <ligand>
        <name>Zn(2+)</name>
        <dbReference type="ChEBI" id="CHEBI:29105"/>
        <note>catalytic</note>
    </ligand>
</feature>
<keyword evidence="8 13" id="KW-0067">ATP-binding</keyword>
<keyword evidence="11 13" id="KW-0030">Aminoacyl-tRNA synthetase</keyword>
<dbReference type="Gene3D" id="3.30.930.10">
    <property type="entry name" value="Bira Bifunctional Protein, Domain 2"/>
    <property type="match status" value="1"/>
</dbReference>
<dbReference type="InterPro" id="IPR004154">
    <property type="entry name" value="Anticodon-bd"/>
</dbReference>
<evidence type="ECO:0000256" key="12">
    <source>
        <dbReference type="ARBA" id="ARBA00049515"/>
    </source>
</evidence>
<evidence type="ECO:0000259" key="14">
    <source>
        <dbReference type="PROSITE" id="PS50862"/>
    </source>
</evidence>
<dbReference type="FunFam" id="3.30.980.10:FF:000005">
    <property type="entry name" value="Threonyl-tRNA synthetase, mitochondrial"/>
    <property type="match status" value="1"/>
</dbReference>
<dbReference type="InterPro" id="IPR045864">
    <property type="entry name" value="aa-tRNA-synth_II/BPL/LPL"/>
</dbReference>
<dbReference type="Gene3D" id="3.30.54.20">
    <property type="match status" value="1"/>
</dbReference>
<organism evidence="15 16">
    <name type="scientific">Candidatus Kaiserbacteria bacterium CG10_big_fil_rev_8_21_14_0_10_47_16</name>
    <dbReference type="NCBI Taxonomy" id="1974608"/>
    <lineage>
        <taxon>Bacteria</taxon>
        <taxon>Candidatus Kaiseribacteriota</taxon>
    </lineage>
</organism>
<protein>
    <recommendedName>
        <fullName evidence="13">Threonine--tRNA ligase</fullName>
        <ecNumber evidence="13">6.1.1.3</ecNumber>
    </recommendedName>
    <alternativeName>
        <fullName evidence="13">Threonyl-tRNA synthetase</fullName>
        <shortName evidence="13">ThrRS</shortName>
    </alternativeName>
</protein>
<feature type="binding site" evidence="13">
    <location>
        <position position="458"/>
    </location>
    <ligand>
        <name>Zn(2+)</name>
        <dbReference type="ChEBI" id="CHEBI:29105"/>
        <note>catalytic</note>
    </ligand>
</feature>
<evidence type="ECO:0000256" key="1">
    <source>
        <dbReference type="ARBA" id="ARBA00008226"/>
    </source>
</evidence>
<dbReference type="SMART" id="SM00863">
    <property type="entry name" value="tRNA_SAD"/>
    <property type="match status" value="1"/>
</dbReference>
<evidence type="ECO:0000313" key="15">
    <source>
        <dbReference type="EMBL" id="PIR84261.1"/>
    </source>
</evidence>
<accession>A0A2H0UCZ0</accession>
<evidence type="ECO:0000256" key="8">
    <source>
        <dbReference type="ARBA" id="ARBA00022840"/>
    </source>
</evidence>
<reference evidence="16" key="1">
    <citation type="submission" date="2017-09" db="EMBL/GenBank/DDBJ databases">
        <title>Depth-based differentiation of microbial function through sediment-hosted aquifers and enrichment of novel symbionts in the deep terrestrial subsurface.</title>
        <authorList>
            <person name="Probst A.J."/>
            <person name="Ladd B."/>
            <person name="Jarett J.K."/>
            <person name="Geller-Mcgrath D.E."/>
            <person name="Sieber C.M.K."/>
            <person name="Emerson J.B."/>
            <person name="Anantharaman K."/>
            <person name="Thomas B.C."/>
            <person name="Malmstrom R."/>
            <person name="Stieglmeier M."/>
            <person name="Klingl A."/>
            <person name="Woyke T."/>
            <person name="Ryan C.M."/>
            <person name="Banfield J.F."/>
        </authorList>
    </citation>
    <scope>NUCLEOTIDE SEQUENCE [LARGE SCALE GENOMIC DNA]</scope>
</reference>
<dbReference type="EC" id="6.1.1.3" evidence="13"/>
<dbReference type="CDD" id="cd00860">
    <property type="entry name" value="ThrRS_anticodon"/>
    <property type="match status" value="1"/>
</dbReference>
<comment type="similarity">
    <text evidence="1 13">Belongs to the class-II aminoacyl-tRNA synthetase family.</text>
</comment>
<keyword evidence="5 13" id="KW-0479">Metal-binding</keyword>
<keyword evidence="4 13" id="KW-0436">Ligase</keyword>
<dbReference type="GO" id="GO:0000049">
    <property type="term" value="F:tRNA binding"/>
    <property type="evidence" value="ECO:0007669"/>
    <property type="project" value="UniProtKB-KW"/>
</dbReference>
<name>A0A2H0UCZ0_9BACT</name>
<dbReference type="Gene3D" id="3.40.50.800">
    <property type="entry name" value="Anticodon-binding domain"/>
    <property type="match status" value="1"/>
</dbReference>
<evidence type="ECO:0000256" key="3">
    <source>
        <dbReference type="ARBA" id="ARBA00022555"/>
    </source>
</evidence>
<evidence type="ECO:0000256" key="6">
    <source>
        <dbReference type="ARBA" id="ARBA00022741"/>
    </source>
</evidence>
<evidence type="ECO:0000256" key="7">
    <source>
        <dbReference type="ARBA" id="ARBA00022833"/>
    </source>
</evidence>
<comment type="catalytic activity">
    <reaction evidence="12 13">
        <text>tRNA(Thr) + L-threonine + ATP = L-threonyl-tRNA(Thr) + AMP + diphosphate + H(+)</text>
        <dbReference type="Rhea" id="RHEA:24624"/>
        <dbReference type="Rhea" id="RHEA-COMP:9670"/>
        <dbReference type="Rhea" id="RHEA-COMP:9704"/>
        <dbReference type="ChEBI" id="CHEBI:15378"/>
        <dbReference type="ChEBI" id="CHEBI:30616"/>
        <dbReference type="ChEBI" id="CHEBI:33019"/>
        <dbReference type="ChEBI" id="CHEBI:57926"/>
        <dbReference type="ChEBI" id="CHEBI:78442"/>
        <dbReference type="ChEBI" id="CHEBI:78534"/>
        <dbReference type="ChEBI" id="CHEBI:456215"/>
        <dbReference type="EC" id="6.1.1.3"/>
    </reaction>
</comment>
<evidence type="ECO:0000256" key="9">
    <source>
        <dbReference type="ARBA" id="ARBA00022884"/>
    </source>
</evidence>
<evidence type="ECO:0000256" key="10">
    <source>
        <dbReference type="ARBA" id="ARBA00022917"/>
    </source>
</evidence>
<proteinExistence type="inferred from homology"/>
<dbReference type="SUPFAM" id="SSF55186">
    <property type="entry name" value="ThrRS/AlaRS common domain"/>
    <property type="match status" value="1"/>
</dbReference>
<dbReference type="SUPFAM" id="SSF55681">
    <property type="entry name" value="Class II aaRS and biotin synthetases"/>
    <property type="match status" value="1"/>
</dbReference>
<dbReference type="HAMAP" id="MF_00184">
    <property type="entry name" value="Thr_tRNA_synth"/>
    <property type="match status" value="1"/>
</dbReference>
<dbReference type="GO" id="GO:0005737">
    <property type="term" value="C:cytoplasm"/>
    <property type="evidence" value="ECO:0007669"/>
    <property type="project" value="UniProtKB-SubCell"/>
</dbReference>
<dbReference type="PANTHER" id="PTHR11451:SF44">
    <property type="entry name" value="THREONINE--TRNA LIGASE, CHLOROPLASTIC_MITOCHONDRIAL 2"/>
    <property type="match status" value="1"/>
</dbReference>
<comment type="subunit">
    <text evidence="13">Homodimer.</text>
</comment>
<dbReference type="GO" id="GO:0006435">
    <property type="term" value="P:threonyl-tRNA aminoacylation"/>
    <property type="evidence" value="ECO:0007669"/>
    <property type="project" value="UniProtKB-UniRule"/>
</dbReference>
<evidence type="ECO:0000256" key="4">
    <source>
        <dbReference type="ARBA" id="ARBA00022598"/>
    </source>
</evidence>
<dbReference type="PANTHER" id="PTHR11451">
    <property type="entry name" value="THREONINE-TRNA LIGASE"/>
    <property type="match status" value="1"/>
</dbReference>
<dbReference type="Pfam" id="PF03129">
    <property type="entry name" value="HGTP_anticodon"/>
    <property type="match status" value="1"/>
</dbReference>
<dbReference type="InterPro" id="IPR047246">
    <property type="entry name" value="ThrRS_anticodon"/>
</dbReference>
<dbReference type="InterPro" id="IPR033728">
    <property type="entry name" value="ThrRS_core"/>
</dbReference>
<feature type="domain" description="Aminoacyl-transfer RNA synthetases class-II family profile" evidence="14">
    <location>
        <begin position="212"/>
        <end position="481"/>
    </location>
</feature>
<dbReference type="PRINTS" id="PR01047">
    <property type="entry name" value="TRNASYNTHTHR"/>
</dbReference>
<evidence type="ECO:0000313" key="16">
    <source>
        <dbReference type="Proteomes" id="UP000229344"/>
    </source>
</evidence>
<dbReference type="GO" id="GO:0004829">
    <property type="term" value="F:threonine-tRNA ligase activity"/>
    <property type="evidence" value="ECO:0007669"/>
    <property type="project" value="UniProtKB-UniRule"/>
</dbReference>
<dbReference type="Pfam" id="PF07973">
    <property type="entry name" value="tRNA_SAD"/>
    <property type="match status" value="1"/>
</dbReference>
<dbReference type="InterPro" id="IPR012947">
    <property type="entry name" value="tRNA_SAD"/>
</dbReference>
<evidence type="ECO:0000256" key="11">
    <source>
        <dbReference type="ARBA" id="ARBA00023146"/>
    </source>
</evidence>
<dbReference type="FunFam" id="3.40.50.800:FF:000001">
    <property type="entry name" value="Threonine--tRNA ligase"/>
    <property type="match status" value="1"/>
</dbReference>
<dbReference type="InterPro" id="IPR036621">
    <property type="entry name" value="Anticodon-bd_dom_sf"/>
</dbReference>
<comment type="caution">
    <text evidence="13">Lacks conserved residue(s) required for the propagation of feature annotation.</text>
</comment>
<evidence type="ECO:0000256" key="13">
    <source>
        <dbReference type="HAMAP-Rule" id="MF_00184"/>
    </source>
</evidence>
<dbReference type="FunFam" id="3.30.930.10:FF:000002">
    <property type="entry name" value="Threonine--tRNA ligase"/>
    <property type="match status" value="1"/>
</dbReference>
<dbReference type="InterPro" id="IPR002314">
    <property type="entry name" value="aa-tRNA-synt_IIb"/>
</dbReference>
<evidence type="ECO:0000256" key="2">
    <source>
        <dbReference type="ARBA" id="ARBA00022490"/>
    </source>
</evidence>
<keyword evidence="3 13" id="KW-0820">tRNA-binding</keyword>
<sequence length="585" mass="66095">MSEQISNIEKKRHTLAHLLAAAVLKDYPHALLTIGPAIENGFYYDIDFSAGAAPGDDDLKSIQKNMKKLLSSWKEFTHKEVSAADAREVFAGNDFKIELINELEEKGETITLYTVGDFTDLCRGGHSETPATDIDADAFKLTSIAGAYWRGSEKNPMLTRIYGVAFDTKEELAAYETQLEEAKKRDHKKLGGELGLFTISPLIGAGLPLLQPKGALIRREIEEYLWDLHKDKEYDRVWTPHIAREALYETSGHAAKFGDELFRVKGKEDEFILKPMNCPHHMQIFADNQFSYRDMPIRYFEPATVYRDEKSGQLGGLTRVRAITQDDGHLFCRVEQITEEVSTIVGIIREFYATMGMLEGYHVQLSVRDGEDKYLGSDAVWERAEKALDDAAKANNLNYTRVEGEAAFYGPKLDFMFTDAIGREWQLATIQCDFNLPERFNLSFINEKGEKEQPVVIHRAISGSLERFMGVMIEHFAGNFPLWLSPEQITIIPVSDAHNEYAQQVYDGLKAVGIRVSFDDSKESMGKKIRNAKKGKLPYFAVIGDKEVENKTVTLESRNGESKEMTTSELGNHLLTEIEMKALPK</sequence>
<dbReference type="InterPro" id="IPR002320">
    <property type="entry name" value="Thr-tRNA-ligase_IIa"/>
</dbReference>
<feature type="binding site" evidence="13">
    <location>
        <position position="329"/>
    </location>
    <ligand>
        <name>Zn(2+)</name>
        <dbReference type="ChEBI" id="CHEBI:29105"/>
        <note>catalytic</note>
    </ligand>
</feature>
<comment type="caution">
    <text evidence="15">The sequence shown here is derived from an EMBL/GenBank/DDBJ whole genome shotgun (WGS) entry which is preliminary data.</text>
</comment>
<gene>
    <name evidence="13" type="primary">thrS</name>
    <name evidence="15" type="ORF">COU16_01525</name>
</gene>
<comment type="cofactor">
    <cofactor evidence="13">
        <name>Zn(2+)</name>
        <dbReference type="ChEBI" id="CHEBI:29105"/>
    </cofactor>
    <text evidence="13">Binds 1 zinc ion per subunit.</text>
</comment>
<keyword evidence="9 13" id="KW-0694">RNA-binding</keyword>
<dbReference type="Pfam" id="PF00587">
    <property type="entry name" value="tRNA-synt_2b"/>
    <property type="match status" value="1"/>
</dbReference>
<dbReference type="Proteomes" id="UP000229344">
    <property type="component" value="Unassembled WGS sequence"/>
</dbReference>
<dbReference type="EMBL" id="PFBI01000006">
    <property type="protein sequence ID" value="PIR84261.1"/>
    <property type="molecule type" value="Genomic_DNA"/>
</dbReference>
<dbReference type="InterPro" id="IPR018163">
    <property type="entry name" value="Thr/Ala-tRNA-synth_IIc_edit"/>
</dbReference>
<keyword evidence="7 13" id="KW-0862">Zinc</keyword>
<keyword evidence="2 13" id="KW-0963">Cytoplasm</keyword>
<dbReference type="CDD" id="cd00771">
    <property type="entry name" value="ThrRS_core"/>
    <property type="match status" value="1"/>
</dbReference>